<organism evidence="1 2">
    <name type="scientific">Paxillus rubicundulus Ve08.2h10</name>
    <dbReference type="NCBI Taxonomy" id="930991"/>
    <lineage>
        <taxon>Eukaryota</taxon>
        <taxon>Fungi</taxon>
        <taxon>Dikarya</taxon>
        <taxon>Basidiomycota</taxon>
        <taxon>Agaricomycotina</taxon>
        <taxon>Agaricomycetes</taxon>
        <taxon>Agaricomycetidae</taxon>
        <taxon>Boletales</taxon>
        <taxon>Paxilineae</taxon>
        <taxon>Paxillaceae</taxon>
        <taxon>Paxillus</taxon>
    </lineage>
</organism>
<reference evidence="1 2" key="1">
    <citation type="submission" date="2014-04" db="EMBL/GenBank/DDBJ databases">
        <authorList>
            <consortium name="DOE Joint Genome Institute"/>
            <person name="Kuo A."/>
            <person name="Kohler A."/>
            <person name="Jargeat P."/>
            <person name="Nagy L.G."/>
            <person name="Floudas D."/>
            <person name="Copeland A."/>
            <person name="Barry K.W."/>
            <person name="Cichocki N."/>
            <person name="Veneault-Fourrey C."/>
            <person name="LaButti K."/>
            <person name="Lindquist E.A."/>
            <person name="Lipzen A."/>
            <person name="Lundell T."/>
            <person name="Morin E."/>
            <person name="Murat C."/>
            <person name="Sun H."/>
            <person name="Tunlid A."/>
            <person name="Henrissat B."/>
            <person name="Grigoriev I.V."/>
            <person name="Hibbett D.S."/>
            <person name="Martin F."/>
            <person name="Nordberg H.P."/>
            <person name="Cantor M.N."/>
            <person name="Hua S.X."/>
        </authorList>
    </citation>
    <scope>NUCLEOTIDE SEQUENCE [LARGE SCALE GENOMIC DNA]</scope>
    <source>
        <strain evidence="1 2">Ve08.2h10</strain>
    </source>
</reference>
<keyword evidence="2" id="KW-1185">Reference proteome</keyword>
<name>A0A0D0DIC2_9AGAM</name>
<sequence length="59" mass="6567">MPYTENAMRSHSCKGFLRLTLNSIKESDVPPPFALGTGTKNCKLRSPPSSIRKDVFVEL</sequence>
<dbReference type="AlphaFoldDB" id="A0A0D0DIC2"/>
<gene>
    <name evidence="1" type="ORF">PAXRUDRAFT_666403</name>
</gene>
<dbReference type="HOGENOM" id="CLU_2961526_0_0_1"/>
<evidence type="ECO:0000313" key="2">
    <source>
        <dbReference type="Proteomes" id="UP000054538"/>
    </source>
</evidence>
<evidence type="ECO:0000313" key="1">
    <source>
        <dbReference type="EMBL" id="KIK90733.1"/>
    </source>
</evidence>
<accession>A0A0D0DIC2</accession>
<reference evidence="2" key="2">
    <citation type="submission" date="2015-01" db="EMBL/GenBank/DDBJ databases">
        <title>Evolutionary Origins and Diversification of the Mycorrhizal Mutualists.</title>
        <authorList>
            <consortium name="DOE Joint Genome Institute"/>
            <consortium name="Mycorrhizal Genomics Consortium"/>
            <person name="Kohler A."/>
            <person name="Kuo A."/>
            <person name="Nagy L.G."/>
            <person name="Floudas D."/>
            <person name="Copeland A."/>
            <person name="Barry K.W."/>
            <person name="Cichocki N."/>
            <person name="Veneault-Fourrey C."/>
            <person name="LaButti K."/>
            <person name="Lindquist E.A."/>
            <person name="Lipzen A."/>
            <person name="Lundell T."/>
            <person name="Morin E."/>
            <person name="Murat C."/>
            <person name="Riley R."/>
            <person name="Ohm R."/>
            <person name="Sun H."/>
            <person name="Tunlid A."/>
            <person name="Henrissat B."/>
            <person name="Grigoriev I.V."/>
            <person name="Hibbett D.S."/>
            <person name="Martin F."/>
        </authorList>
    </citation>
    <scope>NUCLEOTIDE SEQUENCE [LARGE SCALE GENOMIC DNA]</scope>
    <source>
        <strain evidence="2">Ve08.2h10</strain>
    </source>
</reference>
<proteinExistence type="predicted"/>
<dbReference type="Proteomes" id="UP000054538">
    <property type="component" value="Unassembled WGS sequence"/>
</dbReference>
<dbReference type="InParanoid" id="A0A0D0DIC2"/>
<dbReference type="EMBL" id="KN825479">
    <property type="protein sequence ID" value="KIK90733.1"/>
    <property type="molecule type" value="Genomic_DNA"/>
</dbReference>
<protein>
    <submittedName>
        <fullName evidence="1">Uncharacterized protein</fullName>
    </submittedName>
</protein>